<dbReference type="InterPro" id="IPR001173">
    <property type="entry name" value="Glyco_trans_2-like"/>
</dbReference>
<reference evidence="3 4" key="1">
    <citation type="submission" date="2019-07" db="EMBL/GenBank/DDBJ databases">
        <authorList>
            <person name="Zhou L.-Y."/>
        </authorList>
    </citation>
    <scope>NUCLEOTIDE SEQUENCE [LARGE SCALE GENOMIC DNA]</scope>
    <source>
        <strain evidence="3 4">YIM 101269</strain>
    </source>
</reference>
<keyword evidence="1" id="KW-0472">Membrane</keyword>
<sequence length="328" mass="35297">MVDFPGVSVIMPVRNEERHLERAVARVLEQDYDGDVEVVLAVGPSEDRTWEVATRIAAGESHVHVVENPSGATPAGLNIAIAAAMHDILVRVDGHGELSEGYLATAVRLLQETGAANVGGRMDARGETPFEEAVAAAYNSRLGLGGGGFHLEDTPAGPAPTVFLGAFRREALAAIGGFDETMHRAQDWELNYRLRQAGHLVWFTPELTVLYRPRSSLRALARQFWTTGQWRREVARRHPETVSPRYLAPPVAVSGLAVGLVAGVLGLVLRNRLLVVGLLAPAVYAAFLLASTATMKGLSPAARLRLPLVLATMHVCWGAGFLRGVADR</sequence>
<evidence type="ECO:0000259" key="2">
    <source>
        <dbReference type="Pfam" id="PF00535"/>
    </source>
</evidence>
<dbReference type="RefSeq" id="WP_143936867.1">
    <property type="nucleotide sequence ID" value="NZ_VKKG01000001.1"/>
</dbReference>
<dbReference type="EMBL" id="VKKG01000001">
    <property type="protein sequence ID" value="TRY19780.1"/>
    <property type="molecule type" value="Genomic_DNA"/>
</dbReference>
<feature type="transmembrane region" description="Helical" evidence="1">
    <location>
        <begin position="274"/>
        <end position="294"/>
    </location>
</feature>
<keyword evidence="1" id="KW-0812">Transmembrane</keyword>
<keyword evidence="1" id="KW-1133">Transmembrane helix</keyword>
<dbReference type="SUPFAM" id="SSF53448">
    <property type="entry name" value="Nucleotide-diphospho-sugar transferases"/>
    <property type="match status" value="1"/>
</dbReference>
<organism evidence="3 4">
    <name type="scientific">Tessaracoccus rhinocerotis</name>
    <dbReference type="NCBI Taxonomy" id="1689449"/>
    <lineage>
        <taxon>Bacteria</taxon>
        <taxon>Bacillati</taxon>
        <taxon>Actinomycetota</taxon>
        <taxon>Actinomycetes</taxon>
        <taxon>Propionibacteriales</taxon>
        <taxon>Propionibacteriaceae</taxon>
        <taxon>Tessaracoccus</taxon>
    </lineage>
</organism>
<feature type="domain" description="Glycosyltransferase 2-like" evidence="2">
    <location>
        <begin position="8"/>
        <end position="140"/>
    </location>
</feature>
<dbReference type="InterPro" id="IPR050834">
    <property type="entry name" value="Glycosyltransf_2"/>
</dbReference>
<gene>
    <name evidence="3" type="ORF">FOJ82_02550</name>
</gene>
<dbReference type="PANTHER" id="PTHR43685:SF2">
    <property type="entry name" value="GLYCOSYLTRANSFERASE 2-LIKE DOMAIN-CONTAINING PROTEIN"/>
    <property type="match status" value="1"/>
</dbReference>
<evidence type="ECO:0000256" key="1">
    <source>
        <dbReference type="SAM" id="Phobius"/>
    </source>
</evidence>
<dbReference type="Gene3D" id="3.90.550.10">
    <property type="entry name" value="Spore Coat Polysaccharide Biosynthesis Protein SpsA, Chain A"/>
    <property type="match status" value="1"/>
</dbReference>
<dbReference type="Proteomes" id="UP000317638">
    <property type="component" value="Unassembled WGS sequence"/>
</dbReference>
<dbReference type="InterPro" id="IPR029044">
    <property type="entry name" value="Nucleotide-diphossugar_trans"/>
</dbReference>
<dbReference type="GO" id="GO:0044010">
    <property type="term" value="P:single-species biofilm formation"/>
    <property type="evidence" value="ECO:0007669"/>
    <property type="project" value="TreeGrafter"/>
</dbReference>
<evidence type="ECO:0000313" key="3">
    <source>
        <dbReference type="EMBL" id="TRY19780.1"/>
    </source>
</evidence>
<evidence type="ECO:0000313" key="4">
    <source>
        <dbReference type="Proteomes" id="UP000317638"/>
    </source>
</evidence>
<dbReference type="OrthoDB" id="1757142at2"/>
<name>A0A553K4Z5_9ACTN</name>
<dbReference type="GO" id="GO:0016740">
    <property type="term" value="F:transferase activity"/>
    <property type="evidence" value="ECO:0007669"/>
    <property type="project" value="UniProtKB-KW"/>
</dbReference>
<feature type="transmembrane region" description="Helical" evidence="1">
    <location>
        <begin position="306"/>
        <end position="326"/>
    </location>
</feature>
<keyword evidence="4" id="KW-1185">Reference proteome</keyword>
<proteinExistence type="predicted"/>
<comment type="caution">
    <text evidence="3">The sequence shown here is derived from an EMBL/GenBank/DDBJ whole genome shotgun (WGS) entry which is preliminary data.</text>
</comment>
<dbReference type="PANTHER" id="PTHR43685">
    <property type="entry name" value="GLYCOSYLTRANSFERASE"/>
    <property type="match status" value="1"/>
</dbReference>
<protein>
    <submittedName>
        <fullName evidence="3">Glycosyltransferase family 2 protein</fullName>
    </submittedName>
</protein>
<dbReference type="Pfam" id="PF00535">
    <property type="entry name" value="Glycos_transf_2"/>
    <property type="match status" value="1"/>
</dbReference>
<dbReference type="AlphaFoldDB" id="A0A553K4Z5"/>
<feature type="transmembrane region" description="Helical" evidence="1">
    <location>
        <begin position="246"/>
        <end position="268"/>
    </location>
</feature>
<keyword evidence="3" id="KW-0808">Transferase</keyword>
<accession>A0A553K4Z5</accession>
<dbReference type="CDD" id="cd02525">
    <property type="entry name" value="Succinoglycan_BP_ExoA"/>
    <property type="match status" value="1"/>
</dbReference>